<dbReference type="InterPro" id="IPR009003">
    <property type="entry name" value="Peptidase_S1_PA"/>
</dbReference>
<feature type="chain" id="PRO_5047519259" description="Peptidase S1 domain-containing protein" evidence="2">
    <location>
        <begin position="21"/>
        <end position="631"/>
    </location>
</feature>
<dbReference type="PROSITE" id="PS50231">
    <property type="entry name" value="RICIN_B_LECTIN"/>
    <property type="match status" value="1"/>
</dbReference>
<protein>
    <recommendedName>
        <fullName evidence="5">Peptidase S1 domain-containing protein</fullName>
    </recommendedName>
</protein>
<dbReference type="SUPFAM" id="SSF50494">
    <property type="entry name" value="Trypsin-like serine proteases"/>
    <property type="match status" value="1"/>
</dbReference>
<reference evidence="3 4" key="1">
    <citation type="journal article" date="2023" name="IScience">
        <title>Expanded male sex-determining region conserved during the evolution of homothallism in the green alga Volvox.</title>
        <authorList>
            <person name="Yamamoto K."/>
            <person name="Matsuzaki R."/>
            <person name="Mahakham W."/>
            <person name="Heman W."/>
            <person name="Sekimoto H."/>
            <person name="Kawachi M."/>
            <person name="Minakuchi Y."/>
            <person name="Toyoda A."/>
            <person name="Nozaki H."/>
        </authorList>
    </citation>
    <scope>NUCLEOTIDE SEQUENCE [LARGE SCALE GENOMIC DNA]</scope>
    <source>
        <strain evidence="3 4">NIES-4468</strain>
    </source>
</reference>
<keyword evidence="4" id="KW-1185">Reference proteome</keyword>
<gene>
    <name evidence="3" type="ORF">VaNZ11_006409</name>
</gene>
<proteinExistence type="predicted"/>
<evidence type="ECO:0008006" key="5">
    <source>
        <dbReference type="Google" id="ProtNLM"/>
    </source>
</evidence>
<evidence type="ECO:0000313" key="4">
    <source>
        <dbReference type="Proteomes" id="UP001165090"/>
    </source>
</evidence>
<feature type="signal peptide" evidence="2">
    <location>
        <begin position="1"/>
        <end position="20"/>
    </location>
</feature>
<accession>A0ABQ5S100</accession>
<comment type="caution">
    <text evidence="3">The sequence shown here is derived from an EMBL/GenBank/DDBJ whole genome shotgun (WGS) entry which is preliminary data.</text>
</comment>
<dbReference type="EMBL" id="BSDZ01000015">
    <property type="protein sequence ID" value="GLI63556.1"/>
    <property type="molecule type" value="Genomic_DNA"/>
</dbReference>
<name>A0ABQ5S100_9CHLO</name>
<dbReference type="PANTHER" id="PTHR15462:SF8">
    <property type="entry name" value="SERINE PROTEASE"/>
    <property type="match status" value="1"/>
</dbReference>
<dbReference type="Gene3D" id="2.40.10.10">
    <property type="entry name" value="Trypsin-like serine proteases"/>
    <property type="match status" value="2"/>
</dbReference>
<sequence>MHSRGQFLLGWLLLLAVADGAPQQQPTSTCPLLYDPVVDLETNVLFYNECLAKLQLGTQTKIVRRDALEQAAVATAGGSARRLRAAGTTTAASGPTAQHYMKLAPKPAAGSTEDVVVGMDVIRKYAEEGFLYVGRPGFLSSEDSAVYNSNMAEKDRSAAEAAPLSMHGARVSLRILYPEGDMYMKIWNASELQNLQTTHGSDLTAAYLAQPNIPNDETDAAADIDQLSQQETANHHRRTATAARRLLPSTAAPNRTEITAAMLSGPYSAVSYINITRYNAPTAWCTGVMAGPTSRLILTAARCLYDFDAVTGTGKGYHQAFMITPGQTRNAVTNTVAMPYGRFPGAMAEVMAQWMLRGNFDFDIGLLRLGVHVTLATKAPGSMGFNYSCTQKSFSLESAGYPADKGFTGSLWRQSLTTNAAMCSGSIAQKIDFAFAAGQDGSPLWTSGDNIIRYVMSKAGTAVPITPTYYSWILDFTNRTIINIVTQQLQGGPPTSPLFFKCDPVTKACVGARKANATAFHFHPVHVGTKYALRMPYMSLCLTANSTANITATNSTVSAYLSPCNTDGRFTFPSNQLWNVDITAAVNYISAARTDNAGYLSCGGENQPLLVRSTYDCYGQAACTWKLVNII</sequence>
<dbReference type="InterPro" id="IPR050966">
    <property type="entry name" value="Glutamyl_endopeptidase"/>
</dbReference>
<keyword evidence="1 2" id="KW-0732">Signal</keyword>
<dbReference type="PANTHER" id="PTHR15462">
    <property type="entry name" value="SERINE PROTEASE"/>
    <property type="match status" value="1"/>
</dbReference>
<evidence type="ECO:0000256" key="2">
    <source>
        <dbReference type="SAM" id="SignalP"/>
    </source>
</evidence>
<organism evidence="3 4">
    <name type="scientific">Volvox africanus</name>
    <dbReference type="NCBI Taxonomy" id="51714"/>
    <lineage>
        <taxon>Eukaryota</taxon>
        <taxon>Viridiplantae</taxon>
        <taxon>Chlorophyta</taxon>
        <taxon>core chlorophytes</taxon>
        <taxon>Chlorophyceae</taxon>
        <taxon>CS clade</taxon>
        <taxon>Chlamydomonadales</taxon>
        <taxon>Volvocaceae</taxon>
        <taxon>Volvox</taxon>
    </lineage>
</organism>
<dbReference type="Proteomes" id="UP001165090">
    <property type="component" value="Unassembled WGS sequence"/>
</dbReference>
<dbReference type="InterPro" id="IPR043504">
    <property type="entry name" value="Peptidase_S1_PA_chymotrypsin"/>
</dbReference>
<evidence type="ECO:0000256" key="1">
    <source>
        <dbReference type="ARBA" id="ARBA00022729"/>
    </source>
</evidence>
<evidence type="ECO:0000313" key="3">
    <source>
        <dbReference type="EMBL" id="GLI63556.1"/>
    </source>
</evidence>